<feature type="binding site" evidence="7">
    <location>
        <begin position="75"/>
        <end position="76"/>
    </location>
    <ligand>
        <name>substrate</name>
    </ligand>
</feature>
<dbReference type="Pfam" id="PF01177">
    <property type="entry name" value="Asp_Glu_race"/>
    <property type="match status" value="1"/>
</dbReference>
<dbReference type="InterPro" id="IPR004391">
    <property type="entry name" value="Glu_race"/>
</dbReference>
<dbReference type="Gene3D" id="3.40.50.1860">
    <property type="match status" value="2"/>
</dbReference>
<dbReference type="SUPFAM" id="SSF53681">
    <property type="entry name" value="Aspartate/glutamate racemase"/>
    <property type="match status" value="2"/>
</dbReference>
<feature type="active site" description="Proton donor/acceptor" evidence="7">
    <location>
        <position position="74"/>
    </location>
</feature>
<comment type="function">
    <text evidence="7">Provides the (R)-glutamate required for cell wall biosynthesis.</text>
</comment>
<keyword evidence="3 7" id="KW-0133">Cell shape</keyword>
<comment type="similarity">
    <text evidence="7">Belongs to the aspartate/glutamate racemases family.</text>
</comment>
<evidence type="ECO:0000256" key="2">
    <source>
        <dbReference type="ARBA" id="ARBA00013090"/>
    </source>
</evidence>
<dbReference type="InterPro" id="IPR001920">
    <property type="entry name" value="Asp/Glu_race"/>
</dbReference>
<organism evidence="8 9">
    <name type="scientific">Megamonas hypermegale</name>
    <dbReference type="NCBI Taxonomy" id="158847"/>
    <lineage>
        <taxon>Bacteria</taxon>
        <taxon>Bacillati</taxon>
        <taxon>Bacillota</taxon>
        <taxon>Negativicutes</taxon>
        <taxon>Selenomonadales</taxon>
        <taxon>Selenomonadaceae</taxon>
        <taxon>Megamonas</taxon>
    </lineage>
</organism>
<comment type="catalytic activity">
    <reaction evidence="1 7">
        <text>L-glutamate = D-glutamate</text>
        <dbReference type="Rhea" id="RHEA:12813"/>
        <dbReference type="ChEBI" id="CHEBI:29985"/>
        <dbReference type="ChEBI" id="CHEBI:29986"/>
        <dbReference type="EC" id="5.1.1.3"/>
    </reaction>
</comment>
<protein>
    <recommendedName>
        <fullName evidence="2 7">Glutamate racemase</fullName>
        <ecNumber evidence="2 7">5.1.1.3</ecNumber>
    </recommendedName>
</protein>
<sequence>MDSNSPIGVFDSGLGGLTVLKELRRLLPHENFIFVGDSARAPYGSRTPEEIISFLQQFMDYFQSRGVKMAVCACNTMTSYGYPLIKDKTPFTLVPMNPAIIPAAKASANKHIGVIATEATIKKGMHRQAAANLDSQIKVFGVGCPKFVPLIETGHIHDDAIDEAVQEYADKFKTSDIHSLILGCTHYPIISEVLTKHFDKDVALINPALETAKDAATILTKNNLLNTQEQSGSLELRFSAKQNNSEKMAEIILGSDIPPITDVDLTTFAK</sequence>
<evidence type="ECO:0000256" key="7">
    <source>
        <dbReference type="HAMAP-Rule" id="MF_00258"/>
    </source>
</evidence>
<dbReference type="GO" id="GO:0008360">
    <property type="term" value="P:regulation of cell shape"/>
    <property type="evidence" value="ECO:0007669"/>
    <property type="project" value="UniProtKB-KW"/>
</dbReference>
<accession>A0A378NVB7</accession>
<evidence type="ECO:0000256" key="1">
    <source>
        <dbReference type="ARBA" id="ARBA00001602"/>
    </source>
</evidence>
<evidence type="ECO:0000256" key="6">
    <source>
        <dbReference type="ARBA" id="ARBA00023316"/>
    </source>
</evidence>
<dbReference type="NCBIfam" id="TIGR00067">
    <property type="entry name" value="glut_race"/>
    <property type="match status" value="1"/>
</dbReference>
<dbReference type="PROSITE" id="PS00924">
    <property type="entry name" value="ASP_GLU_RACEMASE_2"/>
    <property type="match status" value="1"/>
</dbReference>
<evidence type="ECO:0000313" key="8">
    <source>
        <dbReference type="EMBL" id="STY71619.1"/>
    </source>
</evidence>
<proteinExistence type="inferred from homology"/>
<evidence type="ECO:0000256" key="3">
    <source>
        <dbReference type="ARBA" id="ARBA00022960"/>
    </source>
</evidence>
<dbReference type="FunFam" id="3.40.50.1860:FF:000001">
    <property type="entry name" value="Glutamate racemase"/>
    <property type="match status" value="1"/>
</dbReference>
<feature type="binding site" evidence="7">
    <location>
        <begin position="185"/>
        <end position="186"/>
    </location>
    <ligand>
        <name>substrate</name>
    </ligand>
</feature>
<reference evidence="8 9" key="1">
    <citation type="submission" date="2018-06" db="EMBL/GenBank/DDBJ databases">
        <authorList>
            <consortium name="Pathogen Informatics"/>
            <person name="Doyle S."/>
        </authorList>
    </citation>
    <scope>NUCLEOTIDE SEQUENCE [LARGE SCALE GENOMIC DNA]</scope>
    <source>
        <strain evidence="8 9">NCTC10571</strain>
    </source>
</reference>
<dbReference type="EMBL" id="UGPP01000001">
    <property type="protein sequence ID" value="STY71619.1"/>
    <property type="molecule type" value="Genomic_DNA"/>
</dbReference>
<feature type="binding site" evidence="7">
    <location>
        <begin position="43"/>
        <end position="44"/>
    </location>
    <ligand>
        <name>substrate</name>
    </ligand>
</feature>
<dbReference type="PANTHER" id="PTHR21198">
    <property type="entry name" value="GLUTAMATE RACEMASE"/>
    <property type="match status" value="1"/>
</dbReference>
<keyword evidence="5 7" id="KW-0413">Isomerase</keyword>
<dbReference type="HAMAP" id="MF_00258">
    <property type="entry name" value="Glu_racemase"/>
    <property type="match status" value="1"/>
</dbReference>
<dbReference type="GO" id="GO:0008881">
    <property type="term" value="F:glutamate racemase activity"/>
    <property type="evidence" value="ECO:0007669"/>
    <property type="project" value="UniProtKB-UniRule"/>
</dbReference>
<keyword evidence="4 7" id="KW-0573">Peptidoglycan synthesis</keyword>
<dbReference type="InterPro" id="IPR015942">
    <property type="entry name" value="Asp/Glu/hydantoin_racemase"/>
</dbReference>
<evidence type="ECO:0000256" key="4">
    <source>
        <dbReference type="ARBA" id="ARBA00022984"/>
    </source>
</evidence>
<evidence type="ECO:0000313" key="9">
    <source>
        <dbReference type="Proteomes" id="UP000255234"/>
    </source>
</evidence>
<dbReference type="Proteomes" id="UP000255234">
    <property type="component" value="Unassembled WGS sequence"/>
</dbReference>
<feature type="active site" description="Proton donor/acceptor" evidence="7">
    <location>
        <position position="184"/>
    </location>
</feature>
<keyword evidence="6 7" id="KW-0961">Cell wall biogenesis/degradation</keyword>
<comment type="pathway">
    <text evidence="7">Cell wall biogenesis; peptidoglycan biosynthesis.</text>
</comment>
<evidence type="ECO:0000256" key="5">
    <source>
        <dbReference type="ARBA" id="ARBA00023235"/>
    </source>
</evidence>
<dbReference type="EC" id="5.1.1.3" evidence="2 7"/>
<feature type="binding site" evidence="7">
    <location>
        <begin position="11"/>
        <end position="12"/>
    </location>
    <ligand>
        <name>substrate</name>
    </ligand>
</feature>
<name>A0A378NVB7_9FIRM</name>
<dbReference type="RefSeq" id="WP_115151898.1">
    <property type="nucleotide sequence ID" value="NZ_UGPP01000001.1"/>
</dbReference>
<gene>
    <name evidence="8" type="primary">racE</name>
    <name evidence="7" type="synonym">murI</name>
    <name evidence="8" type="ORF">NCTC10571_01781</name>
</gene>
<dbReference type="InterPro" id="IPR033134">
    <property type="entry name" value="Asp/Glu_racemase_AS_2"/>
</dbReference>
<dbReference type="GO" id="GO:0071555">
    <property type="term" value="P:cell wall organization"/>
    <property type="evidence" value="ECO:0007669"/>
    <property type="project" value="UniProtKB-KW"/>
</dbReference>
<dbReference type="GO" id="GO:0009252">
    <property type="term" value="P:peptidoglycan biosynthetic process"/>
    <property type="evidence" value="ECO:0007669"/>
    <property type="project" value="UniProtKB-UniRule"/>
</dbReference>
<dbReference type="PANTHER" id="PTHR21198:SF2">
    <property type="entry name" value="GLUTAMATE RACEMASE"/>
    <property type="match status" value="1"/>
</dbReference>
<dbReference type="UniPathway" id="UPA00219"/>
<dbReference type="AlphaFoldDB" id="A0A378NVB7"/>